<reference evidence="1" key="1">
    <citation type="submission" date="2014-09" db="EMBL/GenBank/DDBJ databases">
        <authorList>
            <person name="Magalhaes I.L.F."/>
            <person name="Oliveira U."/>
            <person name="Santos F.R."/>
            <person name="Vidigal T.H.D.A."/>
            <person name="Brescovit A.D."/>
            <person name="Santos A.J."/>
        </authorList>
    </citation>
    <scope>NUCLEOTIDE SEQUENCE</scope>
    <source>
        <tissue evidence="1">Shoot tissue taken approximately 20 cm above the soil surface</tissue>
    </source>
</reference>
<dbReference type="EMBL" id="GBRH01270678">
    <property type="protein sequence ID" value="JAD27217.1"/>
    <property type="molecule type" value="Transcribed_RNA"/>
</dbReference>
<dbReference type="AlphaFoldDB" id="A0A0A8YX76"/>
<protein>
    <submittedName>
        <fullName evidence="1">Uncharacterized protein</fullName>
    </submittedName>
</protein>
<organism evidence="1">
    <name type="scientific">Arundo donax</name>
    <name type="common">Giant reed</name>
    <name type="synonym">Donax arundinaceus</name>
    <dbReference type="NCBI Taxonomy" id="35708"/>
    <lineage>
        <taxon>Eukaryota</taxon>
        <taxon>Viridiplantae</taxon>
        <taxon>Streptophyta</taxon>
        <taxon>Embryophyta</taxon>
        <taxon>Tracheophyta</taxon>
        <taxon>Spermatophyta</taxon>
        <taxon>Magnoliopsida</taxon>
        <taxon>Liliopsida</taxon>
        <taxon>Poales</taxon>
        <taxon>Poaceae</taxon>
        <taxon>PACMAD clade</taxon>
        <taxon>Arundinoideae</taxon>
        <taxon>Arundineae</taxon>
        <taxon>Arundo</taxon>
    </lineage>
</organism>
<sequence length="37" mass="4114">MPEEEEHHRTTTEMCASLPAQKCPSLPVLHPAVSSRL</sequence>
<name>A0A0A8YX76_ARUDO</name>
<accession>A0A0A8YX76</accession>
<evidence type="ECO:0000313" key="1">
    <source>
        <dbReference type="EMBL" id="JAD27217.1"/>
    </source>
</evidence>
<proteinExistence type="predicted"/>
<reference evidence="1" key="2">
    <citation type="journal article" date="2015" name="Data Brief">
        <title>Shoot transcriptome of the giant reed, Arundo donax.</title>
        <authorList>
            <person name="Barrero R.A."/>
            <person name="Guerrero F.D."/>
            <person name="Moolhuijzen P."/>
            <person name="Goolsby J.A."/>
            <person name="Tidwell J."/>
            <person name="Bellgard S.E."/>
            <person name="Bellgard M.I."/>
        </authorList>
    </citation>
    <scope>NUCLEOTIDE SEQUENCE</scope>
    <source>
        <tissue evidence="1">Shoot tissue taken approximately 20 cm above the soil surface</tissue>
    </source>
</reference>